<evidence type="ECO:0000313" key="4">
    <source>
        <dbReference type="Proteomes" id="UP000076625"/>
    </source>
</evidence>
<dbReference type="Gene3D" id="3.10.180.10">
    <property type="entry name" value="2,3-Dihydroxybiphenyl 1,2-Dioxygenase, domain 1"/>
    <property type="match status" value="1"/>
</dbReference>
<keyword evidence="1" id="KW-0479">Metal-binding</keyword>
<reference evidence="4" key="1">
    <citation type="submission" date="2016-01" db="EMBL/GenBank/DDBJ databases">
        <title>Draft genome of Chromobacterium sp. F49.</title>
        <authorList>
            <person name="Hong K.W."/>
        </authorList>
    </citation>
    <scope>NUCLEOTIDE SEQUENCE [LARGE SCALE GENOMIC DNA]</scope>
    <source>
        <strain evidence="4">CN10</strain>
    </source>
</reference>
<dbReference type="PANTHER" id="PTHR21366">
    <property type="entry name" value="GLYOXALASE FAMILY PROTEIN"/>
    <property type="match status" value="1"/>
</dbReference>
<dbReference type="InterPro" id="IPR029068">
    <property type="entry name" value="Glyas_Bleomycin-R_OHBP_Dase"/>
</dbReference>
<dbReference type="GO" id="GO:0046872">
    <property type="term" value="F:metal ion binding"/>
    <property type="evidence" value="ECO:0007669"/>
    <property type="project" value="UniProtKB-KW"/>
</dbReference>
<dbReference type="CDD" id="cd06587">
    <property type="entry name" value="VOC"/>
    <property type="match status" value="1"/>
</dbReference>
<evidence type="ECO:0000313" key="3">
    <source>
        <dbReference type="EMBL" id="KZE33514.1"/>
    </source>
</evidence>
<protein>
    <submittedName>
        <fullName evidence="3">Glyoxalase</fullName>
    </submittedName>
</protein>
<keyword evidence="4" id="KW-1185">Reference proteome</keyword>
<dbReference type="InterPro" id="IPR004360">
    <property type="entry name" value="Glyas_Fos-R_dOase_dom"/>
</dbReference>
<dbReference type="InterPro" id="IPR050383">
    <property type="entry name" value="GlyoxalaseI/FosfomycinResist"/>
</dbReference>
<dbReference type="Pfam" id="PF00903">
    <property type="entry name" value="Glyoxalase"/>
    <property type="match status" value="1"/>
</dbReference>
<dbReference type="InterPro" id="IPR037523">
    <property type="entry name" value="VOC_core"/>
</dbReference>
<dbReference type="GO" id="GO:0004462">
    <property type="term" value="F:lactoylglutathione lyase activity"/>
    <property type="evidence" value="ECO:0007669"/>
    <property type="project" value="InterPro"/>
</dbReference>
<dbReference type="SUPFAM" id="SSF54593">
    <property type="entry name" value="Glyoxalase/Bleomycin resistance protein/Dihydroxybiphenyl dioxygenase"/>
    <property type="match status" value="1"/>
</dbReference>
<organism evidence="3 4">
    <name type="scientific">Crenobacter luteus</name>
    <dbReference type="NCBI Taxonomy" id="1452487"/>
    <lineage>
        <taxon>Bacteria</taxon>
        <taxon>Pseudomonadati</taxon>
        <taxon>Pseudomonadota</taxon>
        <taxon>Betaproteobacteria</taxon>
        <taxon>Neisseriales</taxon>
        <taxon>Neisseriaceae</taxon>
        <taxon>Crenobacter</taxon>
    </lineage>
</organism>
<dbReference type="AlphaFoldDB" id="A0A165FK26"/>
<feature type="domain" description="VOC" evidence="2">
    <location>
        <begin position="9"/>
        <end position="133"/>
    </location>
</feature>
<dbReference type="PROSITE" id="PS00934">
    <property type="entry name" value="GLYOXALASE_I_1"/>
    <property type="match status" value="1"/>
</dbReference>
<sequence length="135" mass="14248">MALDSLITGIAHVGIRVHDLARSRAFYERLGFVFVAGPLGPEPVAILVHPSGVAVNFILNAAEPDAPNALMDVPVKRAGYTHIALAVSDLDAVERALRSAGIAISEGPVVFEGGARALFVRDPDRNVIEFNQAPA</sequence>
<dbReference type="OrthoDB" id="9812656at2"/>
<dbReference type="InterPro" id="IPR018146">
    <property type="entry name" value="Glyoxalase_1_CS"/>
</dbReference>
<gene>
    <name evidence="3" type="ORF">AVW16_08220</name>
</gene>
<dbReference type="EMBL" id="LQQU01000013">
    <property type="protein sequence ID" value="KZE33514.1"/>
    <property type="molecule type" value="Genomic_DNA"/>
</dbReference>
<dbReference type="Proteomes" id="UP000076625">
    <property type="component" value="Unassembled WGS sequence"/>
</dbReference>
<evidence type="ECO:0000259" key="2">
    <source>
        <dbReference type="PROSITE" id="PS51819"/>
    </source>
</evidence>
<name>A0A165FK26_9NEIS</name>
<comment type="caution">
    <text evidence="3">The sequence shown here is derived from an EMBL/GenBank/DDBJ whole genome shotgun (WGS) entry which is preliminary data.</text>
</comment>
<dbReference type="STRING" id="1452487.AVW16_08220"/>
<dbReference type="PROSITE" id="PS51819">
    <property type="entry name" value="VOC"/>
    <property type="match status" value="1"/>
</dbReference>
<accession>A0A165FK26</accession>
<evidence type="ECO:0000256" key="1">
    <source>
        <dbReference type="ARBA" id="ARBA00022723"/>
    </source>
</evidence>
<dbReference type="RefSeq" id="WP_066610870.1">
    <property type="nucleotide sequence ID" value="NZ_LQQU01000013.1"/>
</dbReference>
<proteinExistence type="predicted"/>